<proteinExistence type="predicted"/>
<evidence type="ECO:0000259" key="2">
    <source>
        <dbReference type="Pfam" id="PF03413"/>
    </source>
</evidence>
<dbReference type="Pfam" id="PF03413">
    <property type="entry name" value="PepSY"/>
    <property type="match status" value="1"/>
</dbReference>
<accession>A0A085VA97</accession>
<dbReference type="PATRIC" id="fig|317.174.peg.1611"/>
<feature type="chain" id="PRO_5001798773" evidence="1">
    <location>
        <begin position="23"/>
        <end position="101"/>
    </location>
</feature>
<gene>
    <name evidence="3" type="ORF">IV02_07905</name>
</gene>
<organism evidence="3 4">
    <name type="scientific">Pseudomonas syringae</name>
    <dbReference type="NCBI Taxonomy" id="317"/>
    <lineage>
        <taxon>Bacteria</taxon>
        <taxon>Pseudomonadati</taxon>
        <taxon>Pseudomonadota</taxon>
        <taxon>Gammaproteobacteria</taxon>
        <taxon>Pseudomonadales</taxon>
        <taxon>Pseudomonadaceae</taxon>
        <taxon>Pseudomonas</taxon>
    </lineage>
</organism>
<dbReference type="EMBL" id="JPQT01000097">
    <property type="protein sequence ID" value="KFE52360.1"/>
    <property type="molecule type" value="Genomic_DNA"/>
</dbReference>
<dbReference type="Proteomes" id="UP000028643">
    <property type="component" value="Unassembled WGS sequence"/>
</dbReference>
<name>A0A085VA97_PSESX</name>
<feature type="domain" description="PepSY" evidence="2">
    <location>
        <begin position="42"/>
        <end position="97"/>
    </location>
</feature>
<evidence type="ECO:0000256" key="1">
    <source>
        <dbReference type="SAM" id="SignalP"/>
    </source>
</evidence>
<evidence type="ECO:0000313" key="4">
    <source>
        <dbReference type="Proteomes" id="UP000028643"/>
    </source>
</evidence>
<feature type="signal peptide" evidence="1">
    <location>
        <begin position="1"/>
        <end position="22"/>
    </location>
</feature>
<reference evidence="3 4" key="1">
    <citation type="submission" date="2014-07" db="EMBL/GenBank/DDBJ databases">
        <title>Draft Genome Sequences of Environmental Pseudomonas syringae strains.</title>
        <authorList>
            <person name="Baltrus D.A."/>
            <person name="Berge O."/>
            <person name="Morris C."/>
        </authorList>
    </citation>
    <scope>NUCLEOTIDE SEQUENCE [LARGE SCALE GENOMIC DNA]</scope>
    <source>
        <strain evidence="3 4">CEB003</strain>
    </source>
</reference>
<dbReference type="Gene3D" id="3.10.450.40">
    <property type="match status" value="1"/>
</dbReference>
<protein>
    <submittedName>
        <fullName evidence="3">Peptidase M4</fullName>
    </submittedName>
</protein>
<dbReference type="InterPro" id="IPR025711">
    <property type="entry name" value="PepSY"/>
</dbReference>
<keyword evidence="1" id="KW-0732">Signal</keyword>
<dbReference type="RefSeq" id="WP_047573513.1">
    <property type="nucleotide sequence ID" value="NZ_JPQT01000097.1"/>
</dbReference>
<dbReference type="AlphaFoldDB" id="A0A085VA97"/>
<sequence>MKTLPALFTALALTAAAGVAQADIGPDEVVRLHNAKTVMDFEELNKLALAKHPGFTIHDTELENHAGRYVYQVELRDAKNVEWDVDLDAKTGEVLKDLQDK</sequence>
<comment type="caution">
    <text evidence="3">The sequence shown here is derived from an EMBL/GenBank/DDBJ whole genome shotgun (WGS) entry which is preliminary data.</text>
</comment>
<evidence type="ECO:0000313" key="3">
    <source>
        <dbReference type="EMBL" id="KFE52360.1"/>
    </source>
</evidence>